<protein>
    <recommendedName>
        <fullName evidence="1">Sulfurtransferase</fullName>
    </recommendedName>
</protein>
<dbReference type="InterPro" id="IPR036873">
    <property type="entry name" value="Rhodanese-like_dom_sf"/>
</dbReference>
<dbReference type="InterPro" id="IPR001307">
    <property type="entry name" value="Thiosulphate_STrfase_CS"/>
</dbReference>
<keyword evidence="1" id="KW-0808">Transferase</keyword>
<evidence type="ECO:0000313" key="3">
    <source>
        <dbReference type="EMBL" id="KAF9985464.1"/>
    </source>
</evidence>
<dbReference type="Proteomes" id="UP000749646">
    <property type="component" value="Unassembled WGS sequence"/>
</dbReference>
<dbReference type="AlphaFoldDB" id="A0A9P6MAQ2"/>
<proteinExistence type="predicted"/>
<dbReference type="Gene3D" id="3.40.250.10">
    <property type="entry name" value="Rhodanese-like domain"/>
    <property type="match status" value="1"/>
</dbReference>
<evidence type="ECO:0000313" key="4">
    <source>
        <dbReference type="Proteomes" id="UP000749646"/>
    </source>
</evidence>
<organism evidence="3 4">
    <name type="scientific">Modicella reniformis</name>
    <dbReference type="NCBI Taxonomy" id="1440133"/>
    <lineage>
        <taxon>Eukaryota</taxon>
        <taxon>Fungi</taxon>
        <taxon>Fungi incertae sedis</taxon>
        <taxon>Mucoromycota</taxon>
        <taxon>Mortierellomycotina</taxon>
        <taxon>Mortierellomycetes</taxon>
        <taxon>Mortierellales</taxon>
        <taxon>Mortierellaceae</taxon>
        <taxon>Modicella</taxon>
    </lineage>
</organism>
<evidence type="ECO:0000256" key="1">
    <source>
        <dbReference type="RuleBase" id="RU000507"/>
    </source>
</evidence>
<gene>
    <name evidence="3" type="ORF">BGZ65_010803</name>
</gene>
<dbReference type="OrthoDB" id="566238at2759"/>
<accession>A0A9P6MAQ2</accession>
<keyword evidence="4" id="KW-1185">Reference proteome</keyword>
<dbReference type="PROSITE" id="PS50206">
    <property type="entry name" value="RHODANESE_3"/>
    <property type="match status" value="1"/>
</dbReference>
<dbReference type="PANTHER" id="PTHR44086">
    <property type="entry name" value="THIOSULFATE SULFURTRANSFERASE RDL2, MITOCHONDRIAL-RELATED"/>
    <property type="match status" value="1"/>
</dbReference>
<feature type="domain" description="Rhodanese" evidence="2">
    <location>
        <begin position="23"/>
        <end position="125"/>
    </location>
</feature>
<dbReference type="GO" id="GO:0004792">
    <property type="term" value="F:thiosulfate-cyanide sulfurtransferase activity"/>
    <property type="evidence" value="ECO:0007669"/>
    <property type="project" value="InterPro"/>
</dbReference>
<name>A0A9P6MAQ2_9FUNG</name>
<dbReference type="PROSITE" id="PS00683">
    <property type="entry name" value="RHODANESE_2"/>
    <property type="match status" value="1"/>
</dbReference>
<dbReference type="SMART" id="SM00450">
    <property type="entry name" value="RHOD"/>
    <property type="match status" value="1"/>
</dbReference>
<evidence type="ECO:0000259" key="2">
    <source>
        <dbReference type="PROSITE" id="PS50206"/>
    </source>
</evidence>
<dbReference type="SUPFAM" id="SSF52821">
    <property type="entry name" value="Rhodanese/Cell cycle control phosphatase"/>
    <property type="match status" value="1"/>
</dbReference>
<dbReference type="PANTHER" id="PTHR44086:SF10">
    <property type="entry name" value="THIOSULFATE SULFURTRANSFERASE_RHODANESE-LIKE DOMAIN-CONTAINING PROTEIN 3"/>
    <property type="match status" value="1"/>
</dbReference>
<reference evidence="3" key="1">
    <citation type="journal article" date="2020" name="Fungal Divers.">
        <title>Resolving the Mortierellaceae phylogeny through synthesis of multi-gene phylogenetics and phylogenomics.</title>
        <authorList>
            <person name="Vandepol N."/>
            <person name="Liber J."/>
            <person name="Desiro A."/>
            <person name="Na H."/>
            <person name="Kennedy M."/>
            <person name="Barry K."/>
            <person name="Grigoriev I.V."/>
            <person name="Miller A.N."/>
            <person name="O'Donnell K."/>
            <person name="Stajich J.E."/>
            <person name="Bonito G."/>
        </authorList>
    </citation>
    <scope>NUCLEOTIDE SEQUENCE</scope>
    <source>
        <strain evidence="3">MES-2147</strain>
    </source>
</reference>
<dbReference type="Pfam" id="PF00581">
    <property type="entry name" value="Rhodanese"/>
    <property type="match status" value="1"/>
</dbReference>
<sequence length="125" mass="14380">MTTNENSKPEVATFEEIQALIQQHDRAPLIDVRDSNEVELGRIPTAYHIPLASLEDALTSLSADLFQVQYGFNKFGLHDEAIFYCRSGRRSKLAFEKARELGYTHVRHYPGSWNEWQVKIKADQN</sequence>
<dbReference type="GO" id="GO:0005739">
    <property type="term" value="C:mitochondrion"/>
    <property type="evidence" value="ECO:0007669"/>
    <property type="project" value="TreeGrafter"/>
</dbReference>
<comment type="caution">
    <text evidence="3">The sequence shown here is derived from an EMBL/GenBank/DDBJ whole genome shotgun (WGS) entry which is preliminary data.</text>
</comment>
<dbReference type="EMBL" id="JAAAHW010003298">
    <property type="protein sequence ID" value="KAF9985464.1"/>
    <property type="molecule type" value="Genomic_DNA"/>
</dbReference>
<dbReference type="InterPro" id="IPR001763">
    <property type="entry name" value="Rhodanese-like_dom"/>
</dbReference>